<evidence type="ECO:0000256" key="1">
    <source>
        <dbReference type="ARBA" id="ARBA00010062"/>
    </source>
</evidence>
<proteinExistence type="inferred from homology"/>
<evidence type="ECO:0000256" key="2">
    <source>
        <dbReference type="ARBA" id="ARBA00022729"/>
    </source>
</evidence>
<dbReference type="SUPFAM" id="SSF53822">
    <property type="entry name" value="Periplasmic binding protein-like I"/>
    <property type="match status" value="1"/>
</dbReference>
<dbReference type="AlphaFoldDB" id="A0A3A3FK84"/>
<comment type="similarity">
    <text evidence="1">Belongs to the leucine-binding protein family.</text>
</comment>
<dbReference type="InterPro" id="IPR051010">
    <property type="entry name" value="BCAA_transport"/>
</dbReference>
<evidence type="ECO:0000313" key="6">
    <source>
        <dbReference type="Proteomes" id="UP000265955"/>
    </source>
</evidence>
<keyword evidence="6" id="KW-1185">Reference proteome</keyword>
<dbReference type="PANTHER" id="PTHR30483">
    <property type="entry name" value="LEUCINE-SPECIFIC-BINDING PROTEIN"/>
    <property type="match status" value="1"/>
</dbReference>
<feature type="signal peptide" evidence="3">
    <location>
        <begin position="1"/>
        <end position="26"/>
    </location>
</feature>
<name>A0A3A3FK84_9BURK</name>
<gene>
    <name evidence="5" type="ORF">D3871_16800</name>
</gene>
<dbReference type="EMBL" id="QYUO01000002">
    <property type="protein sequence ID" value="RJF95121.1"/>
    <property type="molecule type" value="Genomic_DNA"/>
</dbReference>
<dbReference type="PANTHER" id="PTHR30483:SF6">
    <property type="entry name" value="PERIPLASMIC BINDING PROTEIN OF ABC TRANSPORTER FOR NATURAL AMINO ACIDS"/>
    <property type="match status" value="1"/>
</dbReference>
<protein>
    <submittedName>
        <fullName evidence="5">ABC transporter substrate-binding protein</fullName>
    </submittedName>
</protein>
<dbReference type="InterPro" id="IPR028081">
    <property type="entry name" value="Leu-bd"/>
</dbReference>
<organism evidence="5 6">
    <name type="scientific">Noviherbaspirillum saxi</name>
    <dbReference type="NCBI Taxonomy" id="2320863"/>
    <lineage>
        <taxon>Bacteria</taxon>
        <taxon>Pseudomonadati</taxon>
        <taxon>Pseudomonadota</taxon>
        <taxon>Betaproteobacteria</taxon>
        <taxon>Burkholderiales</taxon>
        <taxon>Oxalobacteraceae</taxon>
        <taxon>Noviherbaspirillum</taxon>
    </lineage>
</organism>
<evidence type="ECO:0000259" key="4">
    <source>
        <dbReference type="Pfam" id="PF13458"/>
    </source>
</evidence>
<keyword evidence="2 3" id="KW-0732">Signal</keyword>
<dbReference type="OrthoDB" id="9794229at2"/>
<dbReference type="Pfam" id="PF13458">
    <property type="entry name" value="Peripla_BP_6"/>
    <property type="match status" value="1"/>
</dbReference>
<feature type="chain" id="PRO_5017404263" evidence="3">
    <location>
        <begin position="27"/>
        <end position="397"/>
    </location>
</feature>
<reference evidence="6" key="1">
    <citation type="submission" date="2018-09" db="EMBL/GenBank/DDBJ databases">
        <authorList>
            <person name="Zhu H."/>
        </authorList>
    </citation>
    <scope>NUCLEOTIDE SEQUENCE [LARGE SCALE GENOMIC DNA]</scope>
    <source>
        <strain evidence="6">K1R23-30</strain>
    </source>
</reference>
<dbReference type="InterPro" id="IPR028082">
    <property type="entry name" value="Peripla_BP_I"/>
</dbReference>
<dbReference type="Gene3D" id="3.40.50.2300">
    <property type="match status" value="2"/>
</dbReference>
<feature type="domain" description="Leucine-binding protein" evidence="4">
    <location>
        <begin position="30"/>
        <end position="371"/>
    </location>
</feature>
<sequence length="397" mass="42748">MKTRRRFALLLASAGMTFLFSPQVIAQEDTIRVGLILEKSGPFASYGKQMENGIQSFMKINGDKVAGKKVELIIRDSTGPVPEVAKRLAQELVTNHKVHFLAGFGFTPNALAAAPVATASKTPMIVMNAAASTISTRSPYIARVSFTTPQVSMPMGDWAAKNAIKNVVTVVSEYGPGIDAETYFKKGFETAGGKVSGVIRVPLSARDFSPYLQKVKDAKPDAVFVFLAAGEPMISFMKAYGERGLKQSGIRVLSTEGWADDRELSLIGESAMSAVTTGFYSMTHDSAKNKEFVSTYLDIDKSGMVPDFMAVSAYDGMAAIYAVASKLSGMIDGDRAMAVLKGLQIDSPRGPLTIDAETRDPVQTVYVRKVDKLNGKMANVEFDGYKNAKDPGKEAAK</sequence>
<comment type="caution">
    <text evidence="5">The sequence shown here is derived from an EMBL/GenBank/DDBJ whole genome shotgun (WGS) entry which is preliminary data.</text>
</comment>
<evidence type="ECO:0000313" key="5">
    <source>
        <dbReference type="EMBL" id="RJF95121.1"/>
    </source>
</evidence>
<accession>A0A3A3FK84</accession>
<dbReference type="Proteomes" id="UP000265955">
    <property type="component" value="Unassembled WGS sequence"/>
</dbReference>
<dbReference type="RefSeq" id="WP_119770272.1">
    <property type="nucleotide sequence ID" value="NZ_QYUO01000002.1"/>
</dbReference>
<evidence type="ECO:0000256" key="3">
    <source>
        <dbReference type="SAM" id="SignalP"/>
    </source>
</evidence>
<dbReference type="CDD" id="cd20013">
    <property type="entry name" value="PBP1_RPA0985_benzoate-like"/>
    <property type="match status" value="1"/>
</dbReference>